<dbReference type="GO" id="GO:0006355">
    <property type="term" value="P:regulation of DNA-templated transcription"/>
    <property type="evidence" value="ECO:0000318"/>
    <property type="project" value="GO_Central"/>
</dbReference>
<dbReference type="InterPro" id="IPR005149">
    <property type="entry name" value="Tscrpt_reg_PadR_N"/>
</dbReference>
<dbReference type="KEGG" id="gvi:gll1438"/>
<dbReference type="OrthoDB" id="9808762at2"/>
<dbReference type="SUPFAM" id="SSF46785">
    <property type="entry name" value="Winged helix' DNA-binding domain"/>
    <property type="match status" value="1"/>
</dbReference>
<dbReference type="Pfam" id="PF03551">
    <property type="entry name" value="PadR"/>
    <property type="match status" value="1"/>
</dbReference>
<dbReference type="InParanoid" id="Q7NKN9"/>
<dbReference type="STRING" id="251221.gene:10758921"/>
<dbReference type="InterPro" id="IPR036388">
    <property type="entry name" value="WH-like_DNA-bd_sf"/>
</dbReference>
<sequence>MLQVGHTIRDYSRESNMSSIRLFILSSFAEHGPMHGHRLRLEAEHNHVHLWTDISVGAVYGAMKRLVAEGLLRETAREQEGNRPTRQVYEITDEGRRHLAALRRSGLSEVWFKYDPFDLALTRAKPDLLGELPTILANRLEAVKALLAETKRINEWARPKVGQAKRWALRHTEYRLEAEVAYLTEMMLAVSDIVADERKAPA</sequence>
<dbReference type="PANTHER" id="PTHR43252:SF7">
    <property type="entry name" value="TRANSCRIPTIONAL REGULATOR YQJI"/>
    <property type="match status" value="1"/>
</dbReference>
<dbReference type="Proteomes" id="UP000000557">
    <property type="component" value="Chromosome"/>
</dbReference>
<dbReference type="AlphaFoldDB" id="Q7NKN9"/>
<accession>Q7NKN9</accession>
<reference evidence="2 3" key="2">
    <citation type="journal article" date="2003" name="DNA Res.">
        <title>Complete genome structure of Gloeobacter violaceus PCC 7421, a cyanobacterium that lacks thylakoids (supplement).</title>
        <authorList>
            <person name="Nakamura Y."/>
            <person name="Kaneko T."/>
            <person name="Sato S."/>
            <person name="Mimuro M."/>
            <person name="Miyashita H."/>
            <person name="Tsuchiya T."/>
            <person name="Sasamoto S."/>
            <person name="Watanabe A."/>
            <person name="Kawashima K."/>
            <person name="Kishida Y."/>
            <person name="Kiyokawa C."/>
            <person name="Kohara M."/>
            <person name="Matsumoto M."/>
            <person name="Matsuno A."/>
            <person name="Nakazaki N."/>
            <person name="Shimpo S."/>
            <person name="Takeuchi C."/>
            <person name="Yamada M."/>
            <person name="Tabata S."/>
        </authorList>
    </citation>
    <scope>NUCLEOTIDE SEQUENCE [LARGE SCALE GENOMIC DNA]</scope>
    <source>
        <strain evidence="3">ATCC 29082 / PCC 7421</strain>
    </source>
</reference>
<evidence type="ECO:0000313" key="2">
    <source>
        <dbReference type="EMBL" id="BAC89379.1"/>
    </source>
</evidence>
<dbReference type="GO" id="GO:0003677">
    <property type="term" value="F:DNA binding"/>
    <property type="evidence" value="ECO:0000318"/>
    <property type="project" value="GO_Central"/>
</dbReference>
<dbReference type="eggNOG" id="COG1695">
    <property type="taxonomic scope" value="Bacteria"/>
</dbReference>
<dbReference type="InterPro" id="IPR036390">
    <property type="entry name" value="WH_DNA-bd_sf"/>
</dbReference>
<feature type="domain" description="Transcription regulator PadR N-terminal" evidence="1">
    <location>
        <begin position="25"/>
        <end position="100"/>
    </location>
</feature>
<proteinExistence type="predicted"/>
<gene>
    <name evidence="2" type="ordered locus">gll1438</name>
</gene>
<dbReference type="GO" id="GO:0003700">
    <property type="term" value="F:DNA-binding transcription factor activity"/>
    <property type="evidence" value="ECO:0000318"/>
    <property type="project" value="GO_Central"/>
</dbReference>
<dbReference type="EnsemblBacteria" id="BAC89379">
    <property type="protein sequence ID" value="BAC89379"/>
    <property type="gene ID" value="BAC89379"/>
</dbReference>
<evidence type="ECO:0000313" key="3">
    <source>
        <dbReference type="Proteomes" id="UP000000557"/>
    </source>
</evidence>
<dbReference type="EMBL" id="BA000045">
    <property type="protein sequence ID" value="BAC89379.1"/>
    <property type="molecule type" value="Genomic_DNA"/>
</dbReference>
<dbReference type="Gene3D" id="1.10.10.10">
    <property type="entry name" value="Winged helix-like DNA-binding domain superfamily/Winged helix DNA-binding domain"/>
    <property type="match status" value="1"/>
</dbReference>
<evidence type="ECO:0000259" key="1">
    <source>
        <dbReference type="Pfam" id="PF03551"/>
    </source>
</evidence>
<dbReference type="RefSeq" id="WP_011141438.1">
    <property type="nucleotide sequence ID" value="NC_005125.1"/>
</dbReference>
<dbReference type="HOGENOM" id="CLU_089258_4_1_3"/>
<name>Q7NKN9_GLOVI</name>
<organism evidence="2 3">
    <name type="scientific">Gloeobacter violaceus (strain ATCC 29082 / PCC 7421)</name>
    <dbReference type="NCBI Taxonomy" id="251221"/>
    <lineage>
        <taxon>Bacteria</taxon>
        <taxon>Bacillati</taxon>
        <taxon>Cyanobacteriota</taxon>
        <taxon>Cyanophyceae</taxon>
        <taxon>Gloeobacterales</taxon>
        <taxon>Gloeobacteraceae</taxon>
        <taxon>Gloeobacter</taxon>
    </lineage>
</organism>
<protein>
    <submittedName>
        <fullName evidence="2">Gll1438 protein</fullName>
    </submittedName>
</protein>
<keyword evidence="3" id="KW-1185">Reference proteome</keyword>
<reference evidence="2 3" key="1">
    <citation type="journal article" date="2003" name="DNA Res.">
        <title>Complete genome structure of Gloeobacter violaceus PCC 7421, a cyanobacterium that lacks thylakoids.</title>
        <authorList>
            <person name="Nakamura Y."/>
            <person name="Kaneko T."/>
            <person name="Sato S."/>
            <person name="Mimuro M."/>
            <person name="Miyashita H."/>
            <person name="Tsuchiya T."/>
            <person name="Sasamoto S."/>
            <person name="Watanabe A."/>
            <person name="Kawashima K."/>
            <person name="Kishida Y."/>
            <person name="Kiyokawa C."/>
            <person name="Kohara M."/>
            <person name="Matsumoto M."/>
            <person name="Matsuno A."/>
            <person name="Nakazaki N."/>
            <person name="Shimpo S."/>
            <person name="Takeuchi C."/>
            <person name="Yamada M."/>
            <person name="Tabata S."/>
        </authorList>
    </citation>
    <scope>NUCLEOTIDE SEQUENCE [LARGE SCALE GENOMIC DNA]</scope>
    <source>
        <strain evidence="3">ATCC 29082 / PCC 7421</strain>
    </source>
</reference>
<dbReference type="PATRIC" id="fig|251221.4.peg.1469"/>
<dbReference type="PANTHER" id="PTHR43252">
    <property type="entry name" value="TRANSCRIPTIONAL REGULATOR YQJI"/>
    <property type="match status" value="1"/>
</dbReference>